<evidence type="ECO:0000313" key="2">
    <source>
        <dbReference type="Proteomes" id="UP001597468"/>
    </source>
</evidence>
<organism evidence="1 2">
    <name type="scientific">Salinimicrobium flavum</name>
    <dbReference type="NCBI Taxonomy" id="1737065"/>
    <lineage>
        <taxon>Bacteria</taxon>
        <taxon>Pseudomonadati</taxon>
        <taxon>Bacteroidota</taxon>
        <taxon>Flavobacteriia</taxon>
        <taxon>Flavobacteriales</taxon>
        <taxon>Flavobacteriaceae</taxon>
        <taxon>Salinimicrobium</taxon>
    </lineage>
</organism>
<accession>A0ABW5IVA6</accession>
<gene>
    <name evidence="1" type="ORF">ACFSTG_06880</name>
</gene>
<evidence type="ECO:0000313" key="1">
    <source>
        <dbReference type="EMBL" id="MFD2517612.1"/>
    </source>
</evidence>
<dbReference type="PROSITE" id="PS51257">
    <property type="entry name" value="PROKAR_LIPOPROTEIN"/>
    <property type="match status" value="1"/>
</dbReference>
<protein>
    <submittedName>
        <fullName evidence="1">2-dehydro-3-deoxyphosphooctonate aldolase</fullName>
    </submittedName>
</protein>
<dbReference type="EMBL" id="JBHULT010000006">
    <property type="protein sequence ID" value="MFD2517612.1"/>
    <property type="molecule type" value="Genomic_DNA"/>
</dbReference>
<reference evidence="2" key="1">
    <citation type="journal article" date="2019" name="Int. J. Syst. Evol. Microbiol.">
        <title>The Global Catalogue of Microorganisms (GCM) 10K type strain sequencing project: providing services to taxonomists for standard genome sequencing and annotation.</title>
        <authorList>
            <consortium name="The Broad Institute Genomics Platform"/>
            <consortium name="The Broad Institute Genome Sequencing Center for Infectious Disease"/>
            <person name="Wu L."/>
            <person name="Ma J."/>
        </authorList>
    </citation>
    <scope>NUCLEOTIDE SEQUENCE [LARGE SCALE GENOMIC DNA]</scope>
    <source>
        <strain evidence="2">KCTC 42585</strain>
    </source>
</reference>
<comment type="caution">
    <text evidence="1">The sequence shown here is derived from an EMBL/GenBank/DDBJ whole genome shotgun (WGS) entry which is preliminary data.</text>
</comment>
<name>A0ABW5IVA6_9FLAO</name>
<sequence length="146" mass="16179">MKKQITITLLGVLFIFTSCGTTKETAIAQPQILRDYNTFLITEISNDKTYGLTPENPVEVGGVKDSEGPLNERRYLNALTGPNGEKISYFRAGSCCPVNSENGFMGKAMLDNYRVSWENSKDTVSIFINMYDSGKLKAPFGFGLKK</sequence>
<dbReference type="RefSeq" id="WP_380750105.1">
    <property type="nucleotide sequence ID" value="NZ_JBHULT010000006.1"/>
</dbReference>
<proteinExistence type="predicted"/>
<keyword evidence="2" id="KW-1185">Reference proteome</keyword>
<dbReference type="Proteomes" id="UP001597468">
    <property type="component" value="Unassembled WGS sequence"/>
</dbReference>